<keyword evidence="5" id="KW-1185">Reference proteome</keyword>
<feature type="transmembrane region" description="Helical" evidence="2">
    <location>
        <begin position="36"/>
        <end position="55"/>
    </location>
</feature>
<feature type="compositionally biased region" description="Basic and acidic residues" evidence="1">
    <location>
        <begin position="191"/>
        <end position="221"/>
    </location>
</feature>
<feature type="compositionally biased region" description="Low complexity" evidence="1">
    <location>
        <begin position="254"/>
        <end position="267"/>
    </location>
</feature>
<feature type="transmembrane region" description="Helical" evidence="2">
    <location>
        <begin position="92"/>
        <end position="110"/>
    </location>
</feature>
<dbReference type="KEGG" id="kal:KALB_897"/>
<dbReference type="Proteomes" id="UP000019225">
    <property type="component" value="Chromosome"/>
</dbReference>
<protein>
    <submittedName>
        <fullName evidence="4">Putative membrane protein</fullName>
    </submittedName>
</protein>
<dbReference type="EMBL" id="CP007155">
    <property type="protein sequence ID" value="AHH94271.1"/>
    <property type="molecule type" value="Genomic_DNA"/>
</dbReference>
<reference evidence="4 5" key="1">
    <citation type="journal article" date="2014" name="BMC Genomics">
        <title>Complete genome sequence of producer of the glycopeptide antibiotic Aculeximycin Kutzneria albida DSM 43870T, a representative of minor genus of Pseudonocardiaceae.</title>
        <authorList>
            <person name="Rebets Y."/>
            <person name="Tokovenko B."/>
            <person name="Lushchyk I."/>
            <person name="Ruckert C."/>
            <person name="Zaburannyi N."/>
            <person name="Bechthold A."/>
            <person name="Kalinowski J."/>
            <person name="Luzhetskyy A."/>
        </authorList>
    </citation>
    <scope>NUCLEOTIDE SEQUENCE [LARGE SCALE GENOMIC DNA]</scope>
    <source>
        <strain evidence="4">DSM 43870</strain>
    </source>
</reference>
<feature type="region of interest" description="Disordered" evidence="1">
    <location>
        <begin position="154"/>
        <end position="284"/>
    </location>
</feature>
<dbReference type="Pfam" id="PF20177">
    <property type="entry name" value="DUF6542"/>
    <property type="match status" value="1"/>
</dbReference>
<evidence type="ECO:0000256" key="1">
    <source>
        <dbReference type="SAM" id="MobiDB-lite"/>
    </source>
</evidence>
<evidence type="ECO:0000256" key="2">
    <source>
        <dbReference type="SAM" id="Phobius"/>
    </source>
</evidence>
<gene>
    <name evidence="4" type="ORF">KALB_897</name>
</gene>
<dbReference type="eggNOG" id="ENOG50348VF">
    <property type="taxonomic scope" value="Bacteria"/>
</dbReference>
<evidence type="ECO:0000259" key="3">
    <source>
        <dbReference type="Pfam" id="PF20177"/>
    </source>
</evidence>
<evidence type="ECO:0000313" key="5">
    <source>
        <dbReference type="Proteomes" id="UP000019225"/>
    </source>
</evidence>
<organism evidence="4 5">
    <name type="scientific">Kutzneria albida DSM 43870</name>
    <dbReference type="NCBI Taxonomy" id="1449976"/>
    <lineage>
        <taxon>Bacteria</taxon>
        <taxon>Bacillati</taxon>
        <taxon>Actinomycetota</taxon>
        <taxon>Actinomycetes</taxon>
        <taxon>Pseudonocardiales</taxon>
        <taxon>Pseudonocardiaceae</taxon>
        <taxon>Kutzneria</taxon>
    </lineage>
</organism>
<feature type="domain" description="DUF6542" evidence="3">
    <location>
        <begin position="34"/>
        <end position="153"/>
    </location>
</feature>
<feature type="compositionally biased region" description="Basic and acidic residues" evidence="1">
    <location>
        <begin position="164"/>
        <end position="174"/>
    </location>
</feature>
<feature type="transmembrane region" description="Helical" evidence="2">
    <location>
        <begin position="61"/>
        <end position="80"/>
    </location>
</feature>
<sequence length="284" mass="29896">MSFVTATRDRRSDLDNDPVHPSWGERPALGSRAVPWWGAVLLAFVLTLAGTVIDLKTSGSLNWVFKVAYVLGCVLAVTLVKRRSLFGPMVQPPLIMAVVAAPTLALFTGGSSGGLMGKAIAVGPPLIGNFPVMAVATVLTLVIGGIRMVLQRKPALDSEEDSAEERPRPRRPEPAAKGTAARPRPNAQPPARERERPPGPARDRAERPERADRPDRGDRPPPPRGGAGGRGVPPGGRPAPGAGGPVRGAGGQGRPAPGRGRPAAGGRPPQPPPRRPRRPEDDEY</sequence>
<evidence type="ECO:0000313" key="4">
    <source>
        <dbReference type="EMBL" id="AHH94271.1"/>
    </source>
</evidence>
<dbReference type="InterPro" id="IPR046672">
    <property type="entry name" value="DUF6542"/>
</dbReference>
<feature type="compositionally biased region" description="Gly residues" evidence="1">
    <location>
        <begin position="225"/>
        <end position="234"/>
    </location>
</feature>
<dbReference type="PATRIC" id="fig|1449976.3.peg.900"/>
<dbReference type="HOGENOM" id="CLU_072988_0_0_11"/>
<dbReference type="STRING" id="1449976.KALB_897"/>
<proteinExistence type="predicted"/>
<dbReference type="AlphaFoldDB" id="W5W167"/>
<accession>W5W167</accession>
<feature type="transmembrane region" description="Helical" evidence="2">
    <location>
        <begin position="130"/>
        <end position="150"/>
    </location>
</feature>
<keyword evidence="2" id="KW-1133">Transmembrane helix</keyword>
<keyword evidence="2" id="KW-0812">Transmembrane</keyword>
<keyword evidence="2" id="KW-0472">Membrane</keyword>
<name>W5W167_9PSEU</name>
<feature type="compositionally biased region" description="Gly residues" evidence="1">
    <location>
        <begin position="241"/>
        <end position="253"/>
    </location>
</feature>